<dbReference type="UniPathway" id="UPA00163"/>
<accession>S4RAV3</accession>
<evidence type="ECO:0000259" key="2">
    <source>
        <dbReference type="Pfam" id="PF00723"/>
    </source>
</evidence>
<reference evidence="3" key="2">
    <citation type="submission" date="2025-09" db="UniProtKB">
        <authorList>
            <consortium name="Ensembl"/>
        </authorList>
    </citation>
    <scope>IDENTIFICATION</scope>
</reference>
<comment type="similarity">
    <text evidence="1">Belongs to the phosphorylase b kinase regulatory chain family.</text>
</comment>
<comment type="pathway">
    <text evidence="1">Glycan biosynthesis; glycogen metabolism.</text>
</comment>
<organism evidence="3">
    <name type="scientific">Petromyzon marinus</name>
    <name type="common">Sea lamprey</name>
    <dbReference type="NCBI Taxonomy" id="7757"/>
    <lineage>
        <taxon>Eukaryota</taxon>
        <taxon>Metazoa</taxon>
        <taxon>Chordata</taxon>
        <taxon>Craniata</taxon>
        <taxon>Vertebrata</taxon>
        <taxon>Cyclostomata</taxon>
        <taxon>Hyperoartia</taxon>
        <taxon>Petromyzontiformes</taxon>
        <taxon>Petromyzontidae</taxon>
        <taxon>Petromyzon</taxon>
    </lineage>
</organism>
<sequence>FFSAVRFTLLDHQSPTTGLFPTKSQSKSNAAKVRDSLYCAAAVWALSLAYRRSDDDKGRIHELEHSAVKCLRGILYCYMRQSLKVSAF</sequence>
<dbReference type="GO" id="GO:0005516">
    <property type="term" value="F:calmodulin binding"/>
    <property type="evidence" value="ECO:0007669"/>
    <property type="project" value="UniProtKB-KW"/>
</dbReference>
<comment type="subcellular location">
    <subcellularLocation>
        <location evidence="1">Cell membrane</location>
        <topology evidence="1">Lipid-anchor</topology>
        <orientation evidence="1">Cytoplasmic side</orientation>
    </subcellularLocation>
</comment>
<keyword evidence="1" id="KW-0119">Carbohydrate metabolism</keyword>
<keyword evidence="1" id="KW-0449">Lipoprotein</keyword>
<dbReference type="GeneTree" id="ENSGT00950000183118"/>
<comment type="function">
    <text evidence="1">Phosphorylase b kinase catalyzes the phosphorylation of serine in certain substrates, including troponin I.</text>
</comment>
<dbReference type="GO" id="GO:0005964">
    <property type="term" value="C:phosphorylase kinase complex"/>
    <property type="evidence" value="ECO:0007669"/>
    <property type="project" value="TreeGrafter"/>
</dbReference>
<keyword evidence="1" id="KW-0636">Prenylation</keyword>
<dbReference type="InterPro" id="IPR008734">
    <property type="entry name" value="PHK_A/B_su"/>
</dbReference>
<protein>
    <recommendedName>
        <fullName evidence="1">Phosphorylase b kinase regulatory subunit</fullName>
    </recommendedName>
</protein>
<keyword evidence="1" id="KW-0112">Calmodulin-binding</keyword>
<dbReference type="PANTHER" id="PTHR10749">
    <property type="entry name" value="PHOSPHORYLASE B KINASE REGULATORY SUBUNIT"/>
    <property type="match status" value="1"/>
</dbReference>
<dbReference type="Ensembl" id="ENSPMAT00000002345.1">
    <property type="protein sequence ID" value="ENSPMAP00000002334.1"/>
    <property type="gene ID" value="ENSPMAG00000002140.1"/>
</dbReference>
<reference evidence="3" key="1">
    <citation type="submission" date="2025-08" db="UniProtKB">
        <authorList>
            <consortium name="Ensembl"/>
        </authorList>
    </citation>
    <scope>IDENTIFICATION</scope>
</reference>
<evidence type="ECO:0000256" key="1">
    <source>
        <dbReference type="RuleBase" id="RU364123"/>
    </source>
</evidence>
<name>S4RAV3_PETMA</name>
<evidence type="ECO:0000313" key="3">
    <source>
        <dbReference type="Ensembl" id="ENSPMAP00000002334.1"/>
    </source>
</evidence>
<dbReference type="PANTHER" id="PTHR10749:SF8">
    <property type="entry name" value="PHOSPHORYLASE B KINASE REGULATORY SUBUNIT BETA"/>
    <property type="match status" value="1"/>
</dbReference>
<dbReference type="HOGENOM" id="CLU_2474807_0_0_1"/>
<dbReference type="InterPro" id="IPR011613">
    <property type="entry name" value="GH15-like"/>
</dbReference>
<dbReference type="Pfam" id="PF00723">
    <property type="entry name" value="Glyco_hydro_15"/>
    <property type="match status" value="1"/>
</dbReference>
<keyword evidence="1" id="KW-1003">Cell membrane</keyword>
<dbReference type="GO" id="GO:0005977">
    <property type="term" value="P:glycogen metabolic process"/>
    <property type="evidence" value="ECO:0007669"/>
    <property type="project" value="UniProtKB-UniPathway"/>
</dbReference>
<dbReference type="AlphaFoldDB" id="S4RAV3"/>
<dbReference type="GO" id="GO:0005886">
    <property type="term" value="C:plasma membrane"/>
    <property type="evidence" value="ECO:0007669"/>
    <property type="project" value="UniProtKB-SubCell"/>
</dbReference>
<keyword evidence="1" id="KW-0472">Membrane</keyword>
<keyword evidence="1" id="KW-0321">Glycogen metabolism</keyword>
<feature type="domain" description="GH15-like" evidence="2">
    <location>
        <begin position="10"/>
        <end position="85"/>
    </location>
</feature>
<proteinExistence type="inferred from homology"/>
<dbReference type="STRING" id="7757.ENSPMAP00000002334"/>